<dbReference type="EMBL" id="BPVZ01000093">
    <property type="protein sequence ID" value="GKV31836.1"/>
    <property type="molecule type" value="Genomic_DNA"/>
</dbReference>
<dbReference type="Gene3D" id="2.60.120.330">
    <property type="entry name" value="B-lactam Antibiotic, Isopenicillin N Synthase, Chain"/>
    <property type="match status" value="1"/>
</dbReference>
<dbReference type="Proteomes" id="UP001054252">
    <property type="component" value="Unassembled WGS sequence"/>
</dbReference>
<dbReference type="InterPro" id="IPR027443">
    <property type="entry name" value="IPNS-like_sf"/>
</dbReference>
<evidence type="ECO:0008006" key="3">
    <source>
        <dbReference type="Google" id="ProtNLM"/>
    </source>
</evidence>
<organism evidence="1 2">
    <name type="scientific">Rubroshorea leprosula</name>
    <dbReference type="NCBI Taxonomy" id="152421"/>
    <lineage>
        <taxon>Eukaryota</taxon>
        <taxon>Viridiplantae</taxon>
        <taxon>Streptophyta</taxon>
        <taxon>Embryophyta</taxon>
        <taxon>Tracheophyta</taxon>
        <taxon>Spermatophyta</taxon>
        <taxon>Magnoliopsida</taxon>
        <taxon>eudicotyledons</taxon>
        <taxon>Gunneridae</taxon>
        <taxon>Pentapetalae</taxon>
        <taxon>rosids</taxon>
        <taxon>malvids</taxon>
        <taxon>Malvales</taxon>
        <taxon>Dipterocarpaceae</taxon>
        <taxon>Rubroshorea</taxon>
    </lineage>
</organism>
<comment type="caution">
    <text evidence="1">The sequence shown here is derived from an EMBL/GenBank/DDBJ whole genome shotgun (WGS) entry which is preliminary data.</text>
</comment>
<evidence type="ECO:0000313" key="2">
    <source>
        <dbReference type="Proteomes" id="UP001054252"/>
    </source>
</evidence>
<evidence type="ECO:0000313" key="1">
    <source>
        <dbReference type="EMBL" id="GKV31836.1"/>
    </source>
</evidence>
<protein>
    <recommendedName>
        <fullName evidence="3">Isopenicillin N synthase-like Fe(2+) 2OG dioxygenase domain-containing protein</fullName>
    </recommendedName>
</protein>
<proteinExistence type="predicted"/>
<dbReference type="AlphaFoldDB" id="A0AAV5L3R5"/>
<sequence length="116" mass="13674">MLSYSPWCSWRLHLRSHNLELFLYNPINYDIASNGEYKSVQHRVLANSDKNPRISVVEFFNLSKWKGNGYYGPLPELLSAEKPAIYRNFTEQEFLENFYSKGYDSKSLIEKIKIES</sequence>
<accession>A0AAV5L3R5</accession>
<name>A0AAV5L3R5_9ROSI</name>
<reference evidence="1 2" key="1">
    <citation type="journal article" date="2021" name="Commun. Biol.">
        <title>The genome of Shorea leprosula (Dipterocarpaceae) highlights the ecological relevance of drought in aseasonal tropical rainforests.</title>
        <authorList>
            <person name="Ng K.K.S."/>
            <person name="Kobayashi M.J."/>
            <person name="Fawcett J.A."/>
            <person name="Hatakeyama M."/>
            <person name="Paape T."/>
            <person name="Ng C.H."/>
            <person name="Ang C.C."/>
            <person name="Tnah L.H."/>
            <person name="Lee C.T."/>
            <person name="Nishiyama T."/>
            <person name="Sese J."/>
            <person name="O'Brien M.J."/>
            <person name="Copetti D."/>
            <person name="Mohd Noor M.I."/>
            <person name="Ong R.C."/>
            <person name="Putra M."/>
            <person name="Sireger I.Z."/>
            <person name="Indrioko S."/>
            <person name="Kosugi Y."/>
            <person name="Izuno A."/>
            <person name="Isagi Y."/>
            <person name="Lee S.L."/>
            <person name="Shimizu K.K."/>
        </authorList>
    </citation>
    <scope>NUCLEOTIDE SEQUENCE [LARGE SCALE GENOMIC DNA]</scope>
    <source>
        <strain evidence="1">214</strain>
    </source>
</reference>
<dbReference type="SUPFAM" id="SSF51197">
    <property type="entry name" value="Clavaminate synthase-like"/>
    <property type="match status" value="1"/>
</dbReference>
<gene>
    <name evidence="1" type="ORF">SLEP1_g40499</name>
</gene>
<keyword evidence="2" id="KW-1185">Reference proteome</keyword>